<gene>
    <name evidence="2" type="ORF">GCM10007933_09220</name>
</gene>
<accession>A0ABQ6FA73</accession>
<feature type="chain" id="PRO_5046497984" description="Fibronectin type-III domain-containing protein" evidence="1">
    <location>
        <begin position="26"/>
        <end position="446"/>
    </location>
</feature>
<dbReference type="PROSITE" id="PS51257">
    <property type="entry name" value="PROKAR_LIPOPROTEIN"/>
    <property type="match status" value="1"/>
</dbReference>
<dbReference type="SUPFAM" id="SSF110296">
    <property type="entry name" value="Oligoxyloglucan reducing end-specific cellobiohydrolase"/>
    <property type="match status" value="1"/>
</dbReference>
<keyword evidence="1" id="KW-0732">Signal</keyword>
<evidence type="ECO:0000256" key="1">
    <source>
        <dbReference type="SAM" id="SignalP"/>
    </source>
</evidence>
<reference evidence="3" key="1">
    <citation type="journal article" date="2019" name="Int. J. Syst. Evol. Microbiol.">
        <title>The Global Catalogue of Microorganisms (GCM) 10K type strain sequencing project: providing services to taxonomists for standard genome sequencing and annotation.</title>
        <authorList>
            <consortium name="The Broad Institute Genomics Platform"/>
            <consortium name="The Broad Institute Genome Sequencing Center for Infectious Disease"/>
            <person name="Wu L."/>
            <person name="Ma J."/>
        </authorList>
    </citation>
    <scope>NUCLEOTIDE SEQUENCE [LARGE SCALE GENOMIC DNA]</scope>
    <source>
        <strain evidence="3">NBRC 102407</strain>
    </source>
</reference>
<name>A0ABQ6FA73_9RHOO</name>
<evidence type="ECO:0000313" key="3">
    <source>
        <dbReference type="Proteomes" id="UP001157167"/>
    </source>
</evidence>
<evidence type="ECO:0000313" key="2">
    <source>
        <dbReference type="EMBL" id="GLT21470.1"/>
    </source>
</evidence>
<dbReference type="RefSeq" id="WP_284186908.1">
    <property type="nucleotide sequence ID" value="NZ_BSPX01000008.1"/>
</dbReference>
<organism evidence="2 3">
    <name type="scientific">Zoogloea oryzae</name>
    <dbReference type="NCBI Taxonomy" id="310767"/>
    <lineage>
        <taxon>Bacteria</taxon>
        <taxon>Pseudomonadati</taxon>
        <taxon>Pseudomonadota</taxon>
        <taxon>Betaproteobacteria</taxon>
        <taxon>Rhodocyclales</taxon>
        <taxon>Zoogloeaceae</taxon>
        <taxon>Zoogloea</taxon>
    </lineage>
</organism>
<dbReference type="SUPFAM" id="SSF49265">
    <property type="entry name" value="Fibronectin type III"/>
    <property type="match status" value="1"/>
</dbReference>
<dbReference type="EMBL" id="BSPX01000008">
    <property type="protein sequence ID" value="GLT21470.1"/>
    <property type="molecule type" value="Genomic_DNA"/>
</dbReference>
<dbReference type="Gene3D" id="2.60.40.10">
    <property type="entry name" value="Immunoglobulins"/>
    <property type="match status" value="1"/>
</dbReference>
<evidence type="ECO:0008006" key="4">
    <source>
        <dbReference type="Google" id="ProtNLM"/>
    </source>
</evidence>
<feature type="signal peptide" evidence="1">
    <location>
        <begin position="1"/>
        <end position="25"/>
    </location>
</feature>
<proteinExistence type="predicted"/>
<dbReference type="InterPro" id="IPR036116">
    <property type="entry name" value="FN3_sf"/>
</dbReference>
<protein>
    <recommendedName>
        <fullName evidence="4">Fibronectin type-III domain-containing protein</fullName>
    </recommendedName>
</protein>
<dbReference type="Proteomes" id="UP001157167">
    <property type="component" value="Unassembled WGS sequence"/>
</dbReference>
<sequence>MSVSRLRIAPATLIAGSLAALMLSACGGGGGDSSSSTQAPSNFAVVAGDGQATVTWDDNTAYQYWLYYAPSVSFSTVEQWSKLTGAQSKVGYNNDKGIRPPMVVTSLTNGTTYYFAMNGRDNGGKGGPLSATLSATPRASGDSWLTGGVFSGSPTMRSTALGTDSNDSTSNYVAVGDGGVVYSAPAYTSSAPLAWTSKATLGGQLNGVVYTLSKFVSVGTGGKTWYATTPGTWTAGTISDAGTANLNALASNGATVVAVGDNGRIVYSTDGQSWTPAASVPGGTPNLYGVTYSVKGQWIAVGANCTMLTSTDGSTWTTQAVTLSGAGCTDLRSVDTVAVTTNSVTTYYFAAVGTGATGGAIITSSDGSTFTQLADVGSAPLYAVAASSDGRFAAVGASNAIYIATAINTWVAPTTKPTPGATMYGITRANATYTAVGAGGASIYSY</sequence>
<comment type="caution">
    <text evidence="2">The sequence shown here is derived from an EMBL/GenBank/DDBJ whole genome shotgun (WGS) entry which is preliminary data.</text>
</comment>
<keyword evidence="3" id="KW-1185">Reference proteome</keyword>
<dbReference type="InterPro" id="IPR013783">
    <property type="entry name" value="Ig-like_fold"/>
</dbReference>